<accession>A0A1G1X4I4</accession>
<organism evidence="1 2">
    <name type="scientific">Candidatus Andersenbacteria bacterium RIFCSPHIGHO2_12_FULL_45_11</name>
    <dbReference type="NCBI Taxonomy" id="1797281"/>
    <lineage>
        <taxon>Bacteria</taxon>
        <taxon>Candidatus Anderseniibacteriota</taxon>
    </lineage>
</organism>
<dbReference type="SUPFAM" id="SSF53756">
    <property type="entry name" value="UDP-Glycosyltransferase/glycogen phosphorylase"/>
    <property type="match status" value="1"/>
</dbReference>
<dbReference type="Gene3D" id="3.40.50.2000">
    <property type="entry name" value="Glycogen Phosphorylase B"/>
    <property type="match status" value="2"/>
</dbReference>
<protein>
    <recommendedName>
        <fullName evidence="3">Glycosyltransferase subfamily 4-like N-terminal domain-containing protein</fullName>
    </recommendedName>
</protein>
<proteinExistence type="predicted"/>
<dbReference type="Proteomes" id="UP000177528">
    <property type="component" value="Unassembled WGS sequence"/>
</dbReference>
<sequence length="340" mass="37292">MHIYYIGQEAVRAAALAKQATKNGHAVTISMPNTQKSVESLDFTGIRLLSLPSLDPRIPGGYLYTLLSCIAAFFIRPDTIVVQDWKAALLIRPFLLLLQKTCAVWIIDDMPPRFAARIAAGFDQICATSRTVQYRLLTQYNVTSTYIPDGYTAPGLADISPRAAGLTKEKYAVALTQDKKEIQRIARAFAAAKTRKKLVAFGAGKSSAKITYTDAPLTSRLATSIVRQAGIVIAADPAQSPLILQAMDAGRQIIATTDSLHEELLGVTANYYVSTDYKQLTVLIKAGFTSVSTNRSAIVRAKHFTWTKIGQEYERAYKHKKAVLVPFDSIVRKTSFKIAA</sequence>
<evidence type="ECO:0000313" key="2">
    <source>
        <dbReference type="Proteomes" id="UP000177528"/>
    </source>
</evidence>
<dbReference type="AlphaFoldDB" id="A0A1G1X4I4"/>
<gene>
    <name evidence="1" type="ORF">A3D99_03545</name>
</gene>
<evidence type="ECO:0000313" key="1">
    <source>
        <dbReference type="EMBL" id="OGY34918.1"/>
    </source>
</evidence>
<reference evidence="1 2" key="1">
    <citation type="journal article" date="2016" name="Nat. Commun.">
        <title>Thousands of microbial genomes shed light on interconnected biogeochemical processes in an aquifer system.</title>
        <authorList>
            <person name="Anantharaman K."/>
            <person name="Brown C.T."/>
            <person name="Hug L.A."/>
            <person name="Sharon I."/>
            <person name="Castelle C.J."/>
            <person name="Probst A.J."/>
            <person name="Thomas B.C."/>
            <person name="Singh A."/>
            <person name="Wilkins M.J."/>
            <person name="Karaoz U."/>
            <person name="Brodie E.L."/>
            <person name="Williams K.H."/>
            <person name="Hubbard S.S."/>
            <person name="Banfield J.F."/>
        </authorList>
    </citation>
    <scope>NUCLEOTIDE SEQUENCE [LARGE SCALE GENOMIC DNA]</scope>
</reference>
<dbReference type="EMBL" id="MHHR01000007">
    <property type="protein sequence ID" value="OGY34918.1"/>
    <property type="molecule type" value="Genomic_DNA"/>
</dbReference>
<comment type="caution">
    <text evidence="1">The sequence shown here is derived from an EMBL/GenBank/DDBJ whole genome shotgun (WGS) entry which is preliminary data.</text>
</comment>
<name>A0A1G1X4I4_9BACT</name>
<evidence type="ECO:0008006" key="3">
    <source>
        <dbReference type="Google" id="ProtNLM"/>
    </source>
</evidence>